<dbReference type="Pfam" id="PF01565">
    <property type="entry name" value="FAD_binding_4"/>
    <property type="match status" value="1"/>
</dbReference>
<dbReference type="EC" id="1.1.5.12" evidence="5"/>
<dbReference type="GO" id="GO:0031234">
    <property type="term" value="C:extrinsic component of cytoplasmic side of plasma membrane"/>
    <property type="evidence" value="ECO:0007669"/>
    <property type="project" value="UniProtKB-UniRule"/>
</dbReference>
<dbReference type="NCBIfam" id="NF008387">
    <property type="entry name" value="PRK11183.1"/>
    <property type="match status" value="1"/>
</dbReference>
<feature type="compositionally biased region" description="Basic and acidic residues" evidence="8">
    <location>
        <begin position="214"/>
        <end position="237"/>
    </location>
</feature>
<comment type="catalytic activity">
    <reaction evidence="5 6">
        <text>(R)-lactate + a quinone = a quinol + pyruvate</text>
        <dbReference type="Rhea" id="RHEA:51468"/>
        <dbReference type="ChEBI" id="CHEBI:15361"/>
        <dbReference type="ChEBI" id="CHEBI:16004"/>
        <dbReference type="ChEBI" id="CHEBI:24646"/>
        <dbReference type="ChEBI" id="CHEBI:132124"/>
        <dbReference type="EC" id="1.1.5.12"/>
    </reaction>
</comment>
<dbReference type="InterPro" id="IPR016164">
    <property type="entry name" value="FAD-linked_Oxase-like_C"/>
</dbReference>
<dbReference type="PIRSF" id="PIRSF000101">
    <property type="entry name" value="D-lactate_dh"/>
    <property type="match status" value="1"/>
</dbReference>
<dbReference type="Proteomes" id="UP000254575">
    <property type="component" value="Unassembled WGS sequence"/>
</dbReference>
<evidence type="ECO:0000256" key="2">
    <source>
        <dbReference type="ARBA" id="ARBA00022630"/>
    </source>
</evidence>
<proteinExistence type="inferred from homology"/>
<name>A0A380N1X8_9GAMM</name>
<dbReference type="InterPro" id="IPR006094">
    <property type="entry name" value="Oxid_FAD_bind_N"/>
</dbReference>
<evidence type="ECO:0000256" key="6">
    <source>
        <dbReference type="PIRNR" id="PIRNR000101"/>
    </source>
</evidence>
<dbReference type="GO" id="GO:0102029">
    <property type="term" value="F:D-lactate dehydrogenase (quinone) activity"/>
    <property type="evidence" value="ECO:0007669"/>
    <property type="project" value="UniProtKB-EC"/>
</dbReference>
<dbReference type="GO" id="GO:0022904">
    <property type="term" value="P:respiratory electron transport chain"/>
    <property type="evidence" value="ECO:0007669"/>
    <property type="project" value="InterPro"/>
</dbReference>
<evidence type="ECO:0000259" key="9">
    <source>
        <dbReference type="PROSITE" id="PS51387"/>
    </source>
</evidence>
<dbReference type="PANTHER" id="PTHR43716:SF1">
    <property type="entry name" value="D-2-HYDROXYGLUTARATE DEHYDROGENASE, MITOCHONDRIAL"/>
    <property type="match status" value="1"/>
</dbReference>
<dbReference type="InterPro" id="IPR016172">
    <property type="entry name" value="D-lactate_DH_C-sub1"/>
</dbReference>
<evidence type="ECO:0000256" key="1">
    <source>
        <dbReference type="ARBA" id="ARBA00001974"/>
    </source>
</evidence>
<comment type="cofactor">
    <cofactor evidence="1 5 6 7">
        <name>FAD</name>
        <dbReference type="ChEBI" id="CHEBI:57692"/>
    </cofactor>
</comment>
<feature type="binding site" evidence="7">
    <location>
        <position position="258"/>
    </location>
    <ligand>
        <name>FAD</name>
        <dbReference type="ChEBI" id="CHEBI:57692"/>
    </ligand>
</feature>
<evidence type="ECO:0000256" key="8">
    <source>
        <dbReference type="SAM" id="MobiDB-lite"/>
    </source>
</evidence>
<dbReference type="InterPro" id="IPR016173">
    <property type="entry name" value="D-lactate_DH_C-sub2"/>
</dbReference>
<feature type="binding site" evidence="5 7">
    <location>
        <position position="263"/>
    </location>
    <ligand>
        <name>FAD</name>
        <dbReference type="ChEBI" id="CHEBI:57692"/>
    </ligand>
</feature>
<protein>
    <recommendedName>
        <fullName evidence="5">Quinone-dependent D-lactate dehydrogenase</fullName>
        <ecNumber evidence="5">1.1.5.12</ecNumber>
    </recommendedName>
    <alternativeName>
        <fullName evidence="5">D-lactate dehydrogenase</fullName>
        <shortName evidence="5">D-LDH</shortName>
    </alternativeName>
</protein>
<evidence type="ECO:0000256" key="5">
    <source>
        <dbReference type="HAMAP-Rule" id="MF_02092"/>
    </source>
</evidence>
<accession>A0A380N1X8</accession>
<dbReference type="Gene3D" id="3.30.1370.20">
    <property type="entry name" value="D-lactate dehydrogenase, cap domain, subdomain 2"/>
    <property type="match status" value="1"/>
</dbReference>
<dbReference type="Gene3D" id="3.30.70.610">
    <property type="entry name" value="D-lactate dehydrogenase, cap domain, subdomain 1"/>
    <property type="match status" value="2"/>
</dbReference>
<feature type="domain" description="FAD-binding PCMH-type" evidence="9">
    <location>
        <begin position="44"/>
        <end position="273"/>
    </location>
</feature>
<gene>
    <name evidence="5 10" type="primary">dld</name>
    <name evidence="10" type="ORF">NCTC10717_01610</name>
</gene>
<feature type="binding site" evidence="5 7">
    <location>
        <position position="151"/>
    </location>
    <ligand>
        <name>FAD</name>
        <dbReference type="ChEBI" id="CHEBI:57692"/>
    </ligand>
</feature>
<comment type="subcellular location">
    <subcellularLocation>
        <location evidence="5">Cell inner membrane</location>
        <topology evidence="5">Peripheral membrane protein</topology>
        <orientation evidence="5">Cytoplasmic side</orientation>
    </subcellularLocation>
</comment>
<dbReference type="PANTHER" id="PTHR43716">
    <property type="entry name" value="D-2-HYDROXYGLUTARATE DEHYDROGENASE, MITOCHONDRIAL"/>
    <property type="match status" value="1"/>
</dbReference>
<feature type="region of interest" description="Disordered" evidence="8">
    <location>
        <begin position="214"/>
        <end position="249"/>
    </location>
</feature>
<dbReference type="InterPro" id="IPR051264">
    <property type="entry name" value="FAD-oxidored/transferase_4"/>
</dbReference>
<organism evidence="10 11">
    <name type="scientific">Suttonella indologenes</name>
    <dbReference type="NCBI Taxonomy" id="13276"/>
    <lineage>
        <taxon>Bacteria</taxon>
        <taxon>Pseudomonadati</taxon>
        <taxon>Pseudomonadota</taxon>
        <taxon>Gammaproteobacteria</taxon>
        <taxon>Cardiobacteriales</taxon>
        <taxon>Cardiobacteriaceae</taxon>
        <taxon>Suttonella</taxon>
    </lineage>
</organism>
<feature type="binding site" evidence="5 7">
    <location>
        <begin position="86"/>
        <end position="87"/>
    </location>
    <ligand>
        <name>FAD</name>
        <dbReference type="ChEBI" id="CHEBI:57692"/>
    </ligand>
</feature>
<dbReference type="SUPFAM" id="SSF56176">
    <property type="entry name" value="FAD-binding/transporter-associated domain-like"/>
    <property type="match status" value="1"/>
</dbReference>
<keyword evidence="11" id="KW-1185">Reference proteome</keyword>
<evidence type="ECO:0000256" key="4">
    <source>
        <dbReference type="ARBA" id="ARBA00023002"/>
    </source>
</evidence>
<evidence type="ECO:0000313" key="10">
    <source>
        <dbReference type="EMBL" id="SUO97767.1"/>
    </source>
</evidence>
<dbReference type="PROSITE" id="PS51387">
    <property type="entry name" value="FAD_PCMH"/>
    <property type="match status" value="1"/>
</dbReference>
<keyword evidence="5" id="KW-1003">Cell membrane</keyword>
<dbReference type="GO" id="GO:0055085">
    <property type="term" value="P:transmembrane transport"/>
    <property type="evidence" value="ECO:0007669"/>
    <property type="project" value="InterPro"/>
</dbReference>
<dbReference type="Gene3D" id="3.30.465.10">
    <property type="match status" value="1"/>
</dbReference>
<dbReference type="GO" id="GO:0004458">
    <property type="term" value="F:D-lactate dehydrogenase (cytochrome) activity"/>
    <property type="evidence" value="ECO:0007669"/>
    <property type="project" value="UniProtKB-UniRule"/>
</dbReference>
<dbReference type="GO" id="GO:0071949">
    <property type="term" value="F:FAD binding"/>
    <property type="evidence" value="ECO:0007669"/>
    <property type="project" value="InterPro"/>
</dbReference>
<keyword evidence="3 5" id="KW-0274">FAD</keyword>
<dbReference type="Pfam" id="PF09330">
    <property type="entry name" value="Lact-deh-memb"/>
    <property type="match status" value="1"/>
</dbReference>
<dbReference type="GO" id="GO:0006089">
    <property type="term" value="P:lactate metabolic process"/>
    <property type="evidence" value="ECO:0007669"/>
    <property type="project" value="UniProtKB-UniRule"/>
</dbReference>
<dbReference type="AlphaFoldDB" id="A0A380N1X8"/>
<evidence type="ECO:0000256" key="3">
    <source>
        <dbReference type="ARBA" id="ARBA00022827"/>
    </source>
</evidence>
<dbReference type="InterPro" id="IPR015409">
    <property type="entry name" value="Lactate_DH_C"/>
</dbReference>
<dbReference type="Gene3D" id="3.30.43.10">
    <property type="entry name" value="Uridine Diphospho-n-acetylenolpyruvylglucosamine Reductase, domain 2"/>
    <property type="match status" value="1"/>
</dbReference>
<feature type="binding site" evidence="5 7">
    <location>
        <position position="161"/>
    </location>
    <ligand>
        <name>FAD</name>
        <dbReference type="ChEBI" id="CHEBI:57692"/>
    </ligand>
</feature>
<dbReference type="InterPro" id="IPR016167">
    <property type="entry name" value="FAD-bd_PCMH_sub1"/>
</dbReference>
<comment type="similarity">
    <text evidence="5">Belongs to the quinone-dependent D-lactate dehydrogenase family.</text>
</comment>
<dbReference type="EMBL" id="UHIA01000004">
    <property type="protein sequence ID" value="SUO97767.1"/>
    <property type="molecule type" value="Genomic_DNA"/>
</dbReference>
<dbReference type="InterPro" id="IPR016169">
    <property type="entry name" value="FAD-bd_PCMH_sub2"/>
</dbReference>
<dbReference type="SUPFAM" id="SSF55103">
    <property type="entry name" value="FAD-linked oxidases, C-terminal domain"/>
    <property type="match status" value="1"/>
</dbReference>
<keyword evidence="4 5" id="KW-0560">Oxidoreductase</keyword>
<evidence type="ECO:0000256" key="7">
    <source>
        <dbReference type="PIRSR" id="PIRSR000101-1"/>
    </source>
</evidence>
<dbReference type="InterPro" id="IPR036318">
    <property type="entry name" value="FAD-bd_PCMH-like_sf"/>
</dbReference>
<keyword evidence="2 5" id="KW-0285">Flavoprotein</keyword>
<comment type="function">
    <text evidence="5 6">Catalyzes the oxidation of D-lactate to pyruvate.</text>
</comment>
<evidence type="ECO:0000313" key="11">
    <source>
        <dbReference type="Proteomes" id="UP000254575"/>
    </source>
</evidence>
<keyword evidence="5" id="KW-0997">Cell inner membrane</keyword>
<keyword evidence="5 6" id="KW-0874">Quinone</keyword>
<dbReference type="GO" id="GO:0048038">
    <property type="term" value="F:quinone binding"/>
    <property type="evidence" value="ECO:0007669"/>
    <property type="project" value="UniProtKB-KW"/>
</dbReference>
<dbReference type="InterPro" id="IPR016166">
    <property type="entry name" value="FAD-bd_PCMH"/>
</dbReference>
<reference evidence="10 11" key="1">
    <citation type="submission" date="2018-06" db="EMBL/GenBank/DDBJ databases">
        <authorList>
            <consortium name="Pathogen Informatics"/>
            <person name="Doyle S."/>
        </authorList>
    </citation>
    <scope>NUCLEOTIDE SEQUENCE [LARGE SCALE GENOMIC DNA]</scope>
    <source>
        <strain evidence="10 11">NCTC10717</strain>
    </source>
</reference>
<feature type="binding site" evidence="5 7">
    <location>
        <begin position="78"/>
        <end position="82"/>
    </location>
    <ligand>
        <name>FAD</name>
        <dbReference type="ChEBI" id="CHEBI:57692"/>
    </ligand>
</feature>
<dbReference type="HAMAP" id="MF_02092">
    <property type="entry name" value="DLDH_Dld"/>
    <property type="match status" value="1"/>
</dbReference>
<sequence>MLSDEKRTMLPTEFIQKSAAIVGKDAVLQDPALMLPYTRGFRYGNSSAFAVILPGSLLELWRTAQLCAAADMIIIAQAANTGITGGSTPEGDYDRPVVILSMRRLKGIHLIKQATQAVALPGASLFELEDMLAEHHREPHSVIGSSCIGASIIGGICNNSGGALIQRGPAYTELSLYAQLNAQGELELHNELGIELGDSPEEILQNLENRRYQDSDIRNEDKAASDREYEQRVRDVDADSPSRFNNDGRRLYGASGSAGKLIVFAVRIDTFPKPEREQVFYIGTNHPQDLTDIRRHILQHFAELPVSGEYIHCGFFDLAERYGRDTFRIIDSFGTKRIPAFFALKNTVDRLCAKLPFMPRFFADRFTQCCMNLLPSHLPAFMRSYRERFEHHLILKMSDSGIEAARDYLSAFFRKREGDFYACNQKEGDKAILHRFVIGGATGRYWQVHHKDVGDIMSLDIALKRNESQWFEQLPPELDAQIEKRLYCGHFFCHVMHQDYILKKGADAEAIKAQLLAFFDSRGAEYPAEHNVGHLYHAKAVLRAFYQSKDPCNALNPGIGKTPKGKHWTDCGC</sequence>
<keyword evidence="5" id="KW-0472">Membrane</keyword>
<feature type="binding site" evidence="5 7">
    <location>
        <position position="144"/>
    </location>
    <ligand>
        <name>FAD</name>
        <dbReference type="ChEBI" id="CHEBI:57692"/>
    </ligand>
</feature>
<dbReference type="InterPro" id="IPR012256">
    <property type="entry name" value="D_lactate_DH"/>
</dbReference>